<dbReference type="OrthoDB" id="9971063at2759"/>
<reference evidence="1 2" key="1">
    <citation type="journal article" date="2019" name="Commun. Biol.">
        <title>The bagworm genome reveals a unique fibroin gene that provides high tensile strength.</title>
        <authorList>
            <person name="Kono N."/>
            <person name="Nakamura H."/>
            <person name="Ohtoshi R."/>
            <person name="Tomita M."/>
            <person name="Numata K."/>
            <person name="Arakawa K."/>
        </authorList>
    </citation>
    <scope>NUCLEOTIDE SEQUENCE [LARGE SCALE GENOMIC DNA]</scope>
</reference>
<name>A0A4C2AHV3_EUMVA</name>
<organism evidence="1 2">
    <name type="scientific">Eumeta variegata</name>
    <name type="common">Bagworm moth</name>
    <name type="synonym">Eumeta japonica</name>
    <dbReference type="NCBI Taxonomy" id="151549"/>
    <lineage>
        <taxon>Eukaryota</taxon>
        <taxon>Metazoa</taxon>
        <taxon>Ecdysozoa</taxon>
        <taxon>Arthropoda</taxon>
        <taxon>Hexapoda</taxon>
        <taxon>Insecta</taxon>
        <taxon>Pterygota</taxon>
        <taxon>Neoptera</taxon>
        <taxon>Endopterygota</taxon>
        <taxon>Lepidoptera</taxon>
        <taxon>Glossata</taxon>
        <taxon>Ditrysia</taxon>
        <taxon>Tineoidea</taxon>
        <taxon>Psychidae</taxon>
        <taxon>Oiketicinae</taxon>
        <taxon>Eumeta</taxon>
    </lineage>
</organism>
<sequence>MAAFTNEEYVDIMMVYGRAEEGRPNTMASTFPGLYAVRFYGWDEQRIGVRHRNQNVEDLRERIEAAFQKIQQKCF</sequence>
<proteinExistence type="predicted"/>
<gene>
    <name evidence="1" type="ORF">EVAR_8399_1</name>
</gene>
<keyword evidence="2" id="KW-1185">Reference proteome</keyword>
<dbReference type="EMBL" id="BGZK01003177">
    <property type="protein sequence ID" value="GBP98599.1"/>
    <property type="molecule type" value="Genomic_DNA"/>
</dbReference>
<accession>A0A4C2AHV3</accession>
<protein>
    <submittedName>
        <fullName evidence="1">Uncharacterized protein</fullName>
    </submittedName>
</protein>
<evidence type="ECO:0000313" key="2">
    <source>
        <dbReference type="Proteomes" id="UP000299102"/>
    </source>
</evidence>
<evidence type="ECO:0000313" key="1">
    <source>
        <dbReference type="EMBL" id="GBP98599.1"/>
    </source>
</evidence>
<comment type="caution">
    <text evidence="1">The sequence shown here is derived from an EMBL/GenBank/DDBJ whole genome shotgun (WGS) entry which is preliminary data.</text>
</comment>
<dbReference type="Proteomes" id="UP000299102">
    <property type="component" value="Unassembled WGS sequence"/>
</dbReference>
<dbReference type="AlphaFoldDB" id="A0A4C2AHV3"/>